<name>A0ABY5CL21_9GAMM</name>
<protein>
    <recommendedName>
        <fullName evidence="4">Membrane-anchored protein</fullName>
    </recommendedName>
</protein>
<dbReference type="InterPro" id="IPR007136">
    <property type="entry name" value="DUF347"/>
</dbReference>
<keyword evidence="3" id="KW-1185">Reference proteome</keyword>
<gene>
    <name evidence="2" type="ORF">KFQ06_12175</name>
</gene>
<evidence type="ECO:0000313" key="3">
    <source>
        <dbReference type="Proteomes" id="UP001056873"/>
    </source>
</evidence>
<dbReference type="GeneID" id="75022782"/>
<keyword evidence="1" id="KW-0812">Transmembrane</keyword>
<organism evidence="2 3">
    <name type="scientific">Serratia entomophila</name>
    <dbReference type="NCBI Taxonomy" id="42906"/>
    <lineage>
        <taxon>Bacteria</taxon>
        <taxon>Pseudomonadati</taxon>
        <taxon>Pseudomonadota</taxon>
        <taxon>Gammaproteobacteria</taxon>
        <taxon>Enterobacterales</taxon>
        <taxon>Yersiniaceae</taxon>
        <taxon>Serratia</taxon>
    </lineage>
</organism>
<dbReference type="Proteomes" id="UP001056873">
    <property type="component" value="Chromosome"/>
</dbReference>
<evidence type="ECO:0008006" key="4">
    <source>
        <dbReference type="Google" id="ProtNLM"/>
    </source>
</evidence>
<evidence type="ECO:0000313" key="2">
    <source>
        <dbReference type="EMBL" id="USU98833.1"/>
    </source>
</evidence>
<feature type="transmembrane region" description="Helical" evidence="1">
    <location>
        <begin position="168"/>
        <end position="189"/>
    </location>
</feature>
<feature type="transmembrane region" description="Helical" evidence="1">
    <location>
        <begin position="228"/>
        <end position="249"/>
    </location>
</feature>
<sequence>MLSPKAKNALHRLNKVPEVTLFFWLIKMMSTTVGETAADYLNMDLNFGLTKTSLITGGLLLAALFFQIRARRYLPPLYWIAVVLISVFGTLITDNLTDHFGVSLAFSTGLFSLLLAATFVIWHRSERTLSIHAIDTPKRELFYWLAILFTFALGTAAGDWVAEGWRLGYVNSAWLFGALIAVTAAAHYLFKANSILCFWIAYVLTRPFGASCGDLLSQPVDNGGLGLGAASTSGLFLVVIISLVTYLTLMQRRRRGFS</sequence>
<dbReference type="RefSeq" id="WP_234584641.1">
    <property type="nucleotide sequence ID" value="NZ_CAMIPG010000001.1"/>
</dbReference>
<dbReference type="EMBL" id="CP074347">
    <property type="protein sequence ID" value="USU98833.1"/>
    <property type="molecule type" value="Genomic_DNA"/>
</dbReference>
<feature type="transmembrane region" description="Helical" evidence="1">
    <location>
        <begin position="142"/>
        <end position="162"/>
    </location>
</feature>
<feature type="transmembrane region" description="Helical" evidence="1">
    <location>
        <begin position="99"/>
        <end position="122"/>
    </location>
</feature>
<reference evidence="2" key="1">
    <citation type="journal article" date="2022" name="BMC Genomics">
        <title>Genome sequence of the entomopathogenic Serratia entomophila isolate 626 and characterisation of the species specific itaconate degradation pathway.</title>
        <authorList>
            <person name="Vaughan A.L."/>
            <person name="Altermann E."/>
            <person name="Glare T.R."/>
            <person name="Hurst M.R.H."/>
        </authorList>
    </citation>
    <scope>NUCLEOTIDE SEQUENCE</scope>
    <source>
        <strain evidence="2">626</strain>
    </source>
</reference>
<keyword evidence="1" id="KW-0472">Membrane</keyword>
<evidence type="ECO:0000256" key="1">
    <source>
        <dbReference type="SAM" id="Phobius"/>
    </source>
</evidence>
<proteinExistence type="predicted"/>
<feature type="transmembrane region" description="Helical" evidence="1">
    <location>
        <begin position="73"/>
        <end position="93"/>
    </location>
</feature>
<feature type="transmembrane region" description="Helical" evidence="1">
    <location>
        <begin position="196"/>
        <end position="216"/>
    </location>
</feature>
<accession>A0ABY5CL21</accession>
<keyword evidence="1" id="KW-1133">Transmembrane helix</keyword>
<feature type="transmembrane region" description="Helical" evidence="1">
    <location>
        <begin position="47"/>
        <end position="66"/>
    </location>
</feature>
<dbReference type="Pfam" id="PF03988">
    <property type="entry name" value="DUF347"/>
    <property type="match status" value="4"/>
</dbReference>